<accession>A0A1F6FJW1</accession>
<name>A0A1F6FJW1_9BACT</name>
<evidence type="ECO:0000313" key="3">
    <source>
        <dbReference type="Proteomes" id="UP000177395"/>
    </source>
</evidence>
<feature type="transmembrane region" description="Helical" evidence="1">
    <location>
        <begin position="12"/>
        <end position="32"/>
    </location>
</feature>
<protein>
    <recommendedName>
        <fullName evidence="4">Membrane fusion protein biotin-lipoyl like domain-containing protein</fullName>
    </recommendedName>
</protein>
<sequence>MNKIKNLIKKYPYYSAGAIAALLAIVGFVVVFNSKDAEEVAKEATRQVATMSVTEGAEGALGVAYPTASGNSFVVRAEASGRVERAVKVGTKVTAGTIIAELDNSSERAALTQAQGYYEAAQAGAAQSDVSVDDAKTALAAAKQNAVSASRVAMTAWNNVLFNTVDELFSSPRISPGVRISASSQATELSRNRLEFNTVLSDWQKDLASLSNTSDIGTINAALDRATADVDALTRMVDSFISLLPKHQPDTVFTTSELTRLSAEFATARTTLDTQHSALSGAKSALARADEAVNSASIGGTGGAVSSANAAIKQALGSYQAAKANYDRTIVRAPFAGTITSQNVTVGDILNVGADVAIIVPEEGVETKRWWTLPLSAVKYMPDNAFVFIVNNDNVIEEIKVETGLVTASNIKVTGLNGSENVIKDVRGLKAGERVEVAN</sequence>
<dbReference type="Gene3D" id="2.40.50.100">
    <property type="match status" value="2"/>
</dbReference>
<keyword evidence="1" id="KW-0812">Transmembrane</keyword>
<gene>
    <name evidence="2" type="ORF">A2392_01660</name>
</gene>
<keyword evidence="1" id="KW-0472">Membrane</keyword>
<dbReference type="SUPFAM" id="SSF111369">
    <property type="entry name" value="HlyD-like secretion proteins"/>
    <property type="match status" value="1"/>
</dbReference>
<keyword evidence="1" id="KW-1133">Transmembrane helix</keyword>
<dbReference type="Gene3D" id="1.10.287.470">
    <property type="entry name" value="Helix hairpin bin"/>
    <property type="match status" value="2"/>
</dbReference>
<reference evidence="2 3" key="1">
    <citation type="journal article" date="2016" name="Nat. Commun.">
        <title>Thousands of microbial genomes shed light on interconnected biogeochemical processes in an aquifer system.</title>
        <authorList>
            <person name="Anantharaman K."/>
            <person name="Brown C.T."/>
            <person name="Hug L.A."/>
            <person name="Sharon I."/>
            <person name="Castelle C.J."/>
            <person name="Probst A.J."/>
            <person name="Thomas B.C."/>
            <person name="Singh A."/>
            <person name="Wilkins M.J."/>
            <person name="Karaoz U."/>
            <person name="Brodie E.L."/>
            <person name="Williams K.H."/>
            <person name="Hubbard S.S."/>
            <person name="Banfield J.F."/>
        </authorList>
    </citation>
    <scope>NUCLEOTIDE SEQUENCE [LARGE SCALE GENOMIC DNA]</scope>
</reference>
<dbReference type="Proteomes" id="UP000177395">
    <property type="component" value="Unassembled WGS sequence"/>
</dbReference>
<proteinExistence type="predicted"/>
<dbReference type="PANTHER" id="PTHR30469">
    <property type="entry name" value="MULTIDRUG RESISTANCE PROTEIN MDTA"/>
    <property type="match status" value="1"/>
</dbReference>
<dbReference type="EMBL" id="MFMS01000002">
    <property type="protein sequence ID" value="OGG86149.1"/>
    <property type="molecule type" value="Genomic_DNA"/>
</dbReference>
<dbReference type="STRING" id="1798531.A2392_01660"/>
<comment type="caution">
    <text evidence="2">The sequence shown here is derived from an EMBL/GenBank/DDBJ whole genome shotgun (WGS) entry which is preliminary data.</text>
</comment>
<dbReference type="Gene3D" id="2.40.420.20">
    <property type="match status" value="1"/>
</dbReference>
<dbReference type="GO" id="GO:1990281">
    <property type="term" value="C:efflux pump complex"/>
    <property type="evidence" value="ECO:0007669"/>
    <property type="project" value="TreeGrafter"/>
</dbReference>
<evidence type="ECO:0008006" key="4">
    <source>
        <dbReference type="Google" id="ProtNLM"/>
    </source>
</evidence>
<organism evidence="2 3">
    <name type="scientific">Candidatus Kaiserbacteria bacterium RIFOXYB1_FULL_46_14</name>
    <dbReference type="NCBI Taxonomy" id="1798531"/>
    <lineage>
        <taxon>Bacteria</taxon>
        <taxon>Candidatus Kaiseribacteriota</taxon>
    </lineage>
</organism>
<dbReference type="GO" id="GO:0015562">
    <property type="term" value="F:efflux transmembrane transporter activity"/>
    <property type="evidence" value="ECO:0007669"/>
    <property type="project" value="TreeGrafter"/>
</dbReference>
<dbReference type="AlphaFoldDB" id="A0A1F6FJW1"/>
<evidence type="ECO:0000313" key="2">
    <source>
        <dbReference type="EMBL" id="OGG86149.1"/>
    </source>
</evidence>
<evidence type="ECO:0000256" key="1">
    <source>
        <dbReference type="SAM" id="Phobius"/>
    </source>
</evidence>